<protein>
    <recommendedName>
        <fullName evidence="1">CHAT domain-containing protein</fullName>
    </recommendedName>
</protein>
<dbReference type="OrthoDB" id="3559514at2759"/>
<dbReference type="Pfam" id="PF12770">
    <property type="entry name" value="CHAT"/>
    <property type="match status" value="1"/>
</dbReference>
<dbReference type="InParanoid" id="A0A2J6T5N4"/>
<organism evidence="2 3">
    <name type="scientific">Hyaloscypha bicolor E</name>
    <dbReference type="NCBI Taxonomy" id="1095630"/>
    <lineage>
        <taxon>Eukaryota</taxon>
        <taxon>Fungi</taxon>
        <taxon>Dikarya</taxon>
        <taxon>Ascomycota</taxon>
        <taxon>Pezizomycotina</taxon>
        <taxon>Leotiomycetes</taxon>
        <taxon>Helotiales</taxon>
        <taxon>Hyaloscyphaceae</taxon>
        <taxon>Hyaloscypha</taxon>
        <taxon>Hyaloscypha bicolor</taxon>
    </lineage>
</organism>
<evidence type="ECO:0000313" key="3">
    <source>
        <dbReference type="Proteomes" id="UP000235371"/>
    </source>
</evidence>
<evidence type="ECO:0000313" key="2">
    <source>
        <dbReference type="EMBL" id="PMD58336.1"/>
    </source>
</evidence>
<dbReference type="InterPro" id="IPR027417">
    <property type="entry name" value="P-loop_NTPase"/>
</dbReference>
<gene>
    <name evidence="2" type="ORF">K444DRAFT_630943</name>
</gene>
<name>A0A2J6T5N4_9HELO</name>
<feature type="domain" description="CHAT" evidence="1">
    <location>
        <begin position="218"/>
        <end position="384"/>
    </location>
</feature>
<evidence type="ECO:0000259" key="1">
    <source>
        <dbReference type="Pfam" id="PF12770"/>
    </source>
</evidence>
<sequence length="1661" mass="186780">MGPLFPEHITIYAKSHLAEQINERLAWPIDILIGETTVVQSCKLKDPLTNAEKEECCWYLENFVAEAPYSTTRAQKAAKVLKSYAEALQQDLNLLGLTPDTDCSLSNKRRTLVIEVKEDSLDEKTSQNSIHQLHWELLEQPNLWTQNIVKVQVRRGIAEPPPDAAANIITSLSPREQSFNVLLVIARDTSRGLKRLEIDPNCASAILTAVQRSVNGARGSIKINLEVVRPGTLDSLEEHLARAENQHHPGYFHLVHFDLHGAVRKKRNSAVLLFSKRNSDGAVSDETTRIDAHHVAKILQRYAVRMVVLNACESARANCGDDSNVAKIFAKHGIKNIIAMSFRVLESASKVFLTSFYQGLLLDRMDFPTAASNARDMLRQESDREARFNLKRTLLDWFIPVSYCYGPLEERLFEAQSHYIAPINSPTSQTLPMDDSTPIHTNFVGRDFDILRLEKRLLGQPFENGETSAMKALYLYGVPGVGKSAFLKNLGSLWRSTSFVAAVIYIDFTVTSIRSREALLTELLAQLPHGESTVSDAPADTVATKERKVLRLFQQLRFALILDGIHGLTALEPGNRTANIATSEINKFLMELTKSQQESTNEPCGFCVIAGRSKAKPHWLDVWSSMAVLELIPLEHPLSGDFLRATMLHKHADIDNNQDARGIDYFELLVNLLQGIPAALLYFGNLARTYSYPVVQLYEMLHGGYLSRELLLHSDYDLGGIFRELERNINNSPKNLLPVLITLGWYWHEGPPIHLFRKMLTEFKICLFESDIDRALELASKWGYIDLGCGDKIEWVHPLFTIYCRVLACSKDQSLPNLTTGSWASFSKSFACSVMGHVQRGPRNLVSFATESPGGLHDAVQFLTTSLSSEILRQLNFQYFRFTQTVMSGMDSPINPLFQIPLGPQNAVASPKEIRRLSERGLQNILFACKICIGGGPTALPVLLWPRLSFDFYGMSFRKVATDSEIRAVSELFEQLLEKSVCHSQASRGGPFYEHRELGCILSLAGSLATIHSKYIHSPTSENQKARKFVKLGEDALHQSEGKYGIVSDPGVLLPKSILFIAKAELCLAEGNEEEADTAWAVMLESGKQAMRGFEAILSSTMIPEISATQSPRFVFDQMRAWYKSLEKVWDIFKSRVRGERFERSQMKGSSLTLHDKESSLVDLLFDLQNPDVQLGAIERALGPGGNPVTAVHYHKELIIDAMVSLDTDEASNHLDAVANILSQDPSSATVVENIRIIKESYAKEGSLQQLLMSEQQPDSSSVKQTYPEMMDNELSILKRTGAPPQAIKYLETLKETFKDTNPDSFRIGLQDSETRESVQKFMQSYLPRLANERTKEKTLDMLVETALLYQGVENAEKDGDYHSTIEVIDRADRLSGPDGVPELVAMCLPQTARYRLLLAGLKKVAASLKDDIPVEKVEQIRADLPHLVAELQKSAPPDSEFLSPNYFADLFRSIEHTYSIRLTLEANAARQRRDHSKCFADLDKFFTLLDSGSLIFSTPEIREESISFARKTQFLARIEQAVRSKNWKSGVTCCREWEEDYKSLWEQTMDSPDGPPVRDMRDTCELSYYVSQLMASYTELNISDAFQHLEKLETLYVRQRKLPKGIERATPEITKEVLEQFEQSLRRASELVIERGFEAAKAIVSQIAAEERENHGDNFG</sequence>
<dbReference type="Proteomes" id="UP000235371">
    <property type="component" value="Unassembled WGS sequence"/>
</dbReference>
<accession>A0A2J6T5N4</accession>
<dbReference type="InterPro" id="IPR024983">
    <property type="entry name" value="CHAT_dom"/>
</dbReference>
<dbReference type="Gene3D" id="3.40.50.300">
    <property type="entry name" value="P-loop containing nucleotide triphosphate hydrolases"/>
    <property type="match status" value="1"/>
</dbReference>
<dbReference type="SUPFAM" id="SSF52540">
    <property type="entry name" value="P-loop containing nucleoside triphosphate hydrolases"/>
    <property type="match status" value="1"/>
</dbReference>
<dbReference type="EMBL" id="KZ613822">
    <property type="protein sequence ID" value="PMD58336.1"/>
    <property type="molecule type" value="Genomic_DNA"/>
</dbReference>
<keyword evidence="3" id="KW-1185">Reference proteome</keyword>
<proteinExistence type="predicted"/>
<dbReference type="GeneID" id="36591359"/>
<dbReference type="RefSeq" id="XP_024735240.1">
    <property type="nucleotide sequence ID" value="XM_024883282.1"/>
</dbReference>
<dbReference type="STRING" id="1095630.A0A2J6T5N4"/>
<reference evidence="2" key="1">
    <citation type="submission" date="2016-04" db="EMBL/GenBank/DDBJ databases">
        <title>A degradative enzymes factory behind the ericoid mycorrhizal symbiosis.</title>
        <authorList>
            <consortium name="DOE Joint Genome Institute"/>
            <person name="Martino E."/>
            <person name="Morin E."/>
            <person name="Grelet G."/>
            <person name="Kuo A."/>
            <person name="Kohler A."/>
            <person name="Daghino S."/>
            <person name="Barry K."/>
            <person name="Choi C."/>
            <person name="Cichocki N."/>
            <person name="Clum A."/>
            <person name="Copeland A."/>
            <person name="Hainaut M."/>
            <person name="Haridas S."/>
            <person name="Labutti K."/>
            <person name="Lindquist E."/>
            <person name="Lipzen A."/>
            <person name="Khouja H.-R."/>
            <person name="Murat C."/>
            <person name="Ohm R."/>
            <person name="Olson A."/>
            <person name="Spatafora J."/>
            <person name="Veneault-Fourrey C."/>
            <person name="Henrissat B."/>
            <person name="Grigoriev I."/>
            <person name="Martin F."/>
            <person name="Perotto S."/>
        </authorList>
    </citation>
    <scope>NUCLEOTIDE SEQUENCE [LARGE SCALE GENOMIC DNA]</scope>
    <source>
        <strain evidence="2">E</strain>
    </source>
</reference>